<protein>
    <submittedName>
        <fullName evidence="2">MarR family transcriptional regulator</fullName>
    </submittedName>
</protein>
<dbReference type="PANTHER" id="PTHR33164">
    <property type="entry name" value="TRANSCRIPTIONAL REGULATOR, MARR FAMILY"/>
    <property type="match status" value="1"/>
</dbReference>
<dbReference type="GO" id="GO:0006950">
    <property type="term" value="P:response to stress"/>
    <property type="evidence" value="ECO:0007669"/>
    <property type="project" value="TreeGrafter"/>
</dbReference>
<dbReference type="GO" id="GO:0003700">
    <property type="term" value="F:DNA-binding transcription factor activity"/>
    <property type="evidence" value="ECO:0007669"/>
    <property type="project" value="InterPro"/>
</dbReference>
<dbReference type="PANTHER" id="PTHR33164:SF43">
    <property type="entry name" value="HTH-TYPE TRANSCRIPTIONAL REPRESSOR YETL"/>
    <property type="match status" value="1"/>
</dbReference>
<dbReference type="AlphaFoldDB" id="A0A3A5MP70"/>
<evidence type="ECO:0000313" key="3">
    <source>
        <dbReference type="Proteomes" id="UP000272015"/>
    </source>
</evidence>
<dbReference type="OrthoDB" id="162531at2"/>
<organism evidence="2 3">
    <name type="scientific">Cryobacterium melibiosiphilum</name>
    <dbReference type="NCBI Taxonomy" id="995039"/>
    <lineage>
        <taxon>Bacteria</taxon>
        <taxon>Bacillati</taxon>
        <taxon>Actinomycetota</taxon>
        <taxon>Actinomycetes</taxon>
        <taxon>Micrococcales</taxon>
        <taxon>Microbacteriaceae</taxon>
        <taxon>Cryobacterium</taxon>
    </lineage>
</organism>
<dbReference type="SMART" id="SM00347">
    <property type="entry name" value="HTH_MARR"/>
    <property type="match status" value="1"/>
</dbReference>
<name>A0A3A5MP70_9MICO</name>
<gene>
    <name evidence="2" type="ORF">D6T64_09280</name>
</gene>
<dbReference type="InterPro" id="IPR000835">
    <property type="entry name" value="HTH_MarR-typ"/>
</dbReference>
<dbReference type="RefSeq" id="WP_119974440.1">
    <property type="nucleotide sequence ID" value="NZ_JBHSQA010000007.1"/>
</dbReference>
<comment type="caution">
    <text evidence="2">The sequence shown here is derived from an EMBL/GenBank/DDBJ whole genome shotgun (WGS) entry which is preliminary data.</text>
</comment>
<accession>A0A3A5MP70</accession>
<keyword evidence="3" id="KW-1185">Reference proteome</keyword>
<evidence type="ECO:0000259" key="1">
    <source>
        <dbReference type="PROSITE" id="PS50995"/>
    </source>
</evidence>
<feature type="domain" description="HTH marR-type" evidence="1">
    <location>
        <begin position="65"/>
        <end position="205"/>
    </location>
</feature>
<dbReference type="PRINTS" id="PR00598">
    <property type="entry name" value="HTHMARR"/>
</dbReference>
<evidence type="ECO:0000313" key="2">
    <source>
        <dbReference type="EMBL" id="RJT88743.1"/>
    </source>
</evidence>
<dbReference type="EMBL" id="QZVS01000080">
    <property type="protein sequence ID" value="RJT88743.1"/>
    <property type="molecule type" value="Genomic_DNA"/>
</dbReference>
<dbReference type="Pfam" id="PF12802">
    <property type="entry name" value="MarR_2"/>
    <property type="match status" value="1"/>
</dbReference>
<sequence>MTVTERPSVPGYWYPASVAPTSDASVLPTGLPAESPEATVRPQTDAVSETAAAAETAVLTPVLDERERAVAVLHAVRRFRGSDTAMRTRTATELSVNATDLAALRHLVNAERLGEQVSPTELSAHLAISSAATTKLLNRLALLGHIRREPHPTDRRAQLIVATAEAHAAIRQVLGHSHARMLDVVTAFSADEQQTIIRFLDGLGAAVGENGDAPS</sequence>
<dbReference type="InterPro" id="IPR039422">
    <property type="entry name" value="MarR/SlyA-like"/>
</dbReference>
<reference evidence="2 3" key="1">
    <citation type="submission" date="2018-09" db="EMBL/GenBank/DDBJ databases">
        <title>Novel species of Cryobacterium.</title>
        <authorList>
            <person name="Liu Q."/>
            <person name="Xin Y.-H."/>
        </authorList>
    </citation>
    <scope>NUCLEOTIDE SEQUENCE [LARGE SCALE GENOMIC DNA]</scope>
    <source>
        <strain evidence="2 3">Hh39</strain>
    </source>
</reference>
<dbReference type="InterPro" id="IPR036388">
    <property type="entry name" value="WH-like_DNA-bd_sf"/>
</dbReference>
<dbReference type="InterPro" id="IPR036390">
    <property type="entry name" value="WH_DNA-bd_sf"/>
</dbReference>
<dbReference type="Proteomes" id="UP000272015">
    <property type="component" value="Unassembled WGS sequence"/>
</dbReference>
<dbReference type="SUPFAM" id="SSF46785">
    <property type="entry name" value="Winged helix' DNA-binding domain"/>
    <property type="match status" value="1"/>
</dbReference>
<dbReference type="PROSITE" id="PS50995">
    <property type="entry name" value="HTH_MARR_2"/>
    <property type="match status" value="1"/>
</dbReference>
<dbReference type="Gene3D" id="1.10.10.10">
    <property type="entry name" value="Winged helix-like DNA-binding domain superfamily/Winged helix DNA-binding domain"/>
    <property type="match status" value="1"/>
</dbReference>
<proteinExistence type="predicted"/>